<evidence type="ECO:0000256" key="5">
    <source>
        <dbReference type="ARBA" id="ARBA00023049"/>
    </source>
</evidence>
<dbReference type="SUPFAM" id="SSF102712">
    <property type="entry name" value="JAB1/MPN domain"/>
    <property type="match status" value="1"/>
</dbReference>
<dbReference type="GO" id="GO:0006508">
    <property type="term" value="P:proteolysis"/>
    <property type="evidence" value="ECO:0007669"/>
    <property type="project" value="UniProtKB-KW"/>
</dbReference>
<evidence type="ECO:0000256" key="4">
    <source>
        <dbReference type="ARBA" id="ARBA00022833"/>
    </source>
</evidence>
<dbReference type="InterPro" id="IPR001405">
    <property type="entry name" value="UPF0758"/>
</dbReference>
<dbReference type="GO" id="GO:0008237">
    <property type="term" value="F:metallopeptidase activity"/>
    <property type="evidence" value="ECO:0007669"/>
    <property type="project" value="UniProtKB-KW"/>
</dbReference>
<evidence type="ECO:0000313" key="8">
    <source>
        <dbReference type="Proteomes" id="UP000194857"/>
    </source>
</evidence>
<evidence type="ECO:0000256" key="3">
    <source>
        <dbReference type="ARBA" id="ARBA00022801"/>
    </source>
</evidence>
<dbReference type="Pfam" id="PF04002">
    <property type="entry name" value="RadC"/>
    <property type="match status" value="1"/>
</dbReference>
<dbReference type="InterPro" id="IPR037518">
    <property type="entry name" value="MPN"/>
</dbReference>
<name>A0A241XSA2_PSEAI</name>
<evidence type="ECO:0000256" key="1">
    <source>
        <dbReference type="ARBA" id="ARBA00022670"/>
    </source>
</evidence>
<organism evidence="7 8">
    <name type="scientific">Pseudomonas aeruginosa</name>
    <dbReference type="NCBI Taxonomy" id="287"/>
    <lineage>
        <taxon>Bacteria</taxon>
        <taxon>Pseudomonadati</taxon>
        <taxon>Pseudomonadota</taxon>
        <taxon>Gammaproteobacteria</taxon>
        <taxon>Pseudomonadales</taxon>
        <taxon>Pseudomonadaceae</taxon>
        <taxon>Pseudomonas</taxon>
    </lineage>
</organism>
<sequence length="162" mass="18158">MIIEIAENPGVYRVLSETVSADEILEAAREIMDSRFAKGACFNNPDVGRHYFKHKLGDKPHEVFAVVFLDSQHRMVAYEELFRGSLTAAQVHVREIAKRALFHNAAALILAHNHPSGCCTPSESDISTTMKIRDAMEMFSVKVIDHFVVGKVCYSMTENCDI</sequence>
<gene>
    <name evidence="7" type="ORF">CAZ10_11125</name>
</gene>
<keyword evidence="1" id="KW-0645">Protease</keyword>
<keyword evidence="2" id="KW-0479">Metal-binding</keyword>
<dbReference type="GO" id="GO:0046872">
    <property type="term" value="F:metal ion binding"/>
    <property type="evidence" value="ECO:0007669"/>
    <property type="project" value="UniProtKB-KW"/>
</dbReference>
<dbReference type="InterPro" id="IPR025657">
    <property type="entry name" value="RadC_JAB"/>
</dbReference>
<dbReference type="PROSITE" id="PS50249">
    <property type="entry name" value="MPN"/>
    <property type="match status" value="1"/>
</dbReference>
<dbReference type="PANTHER" id="PTHR30471">
    <property type="entry name" value="DNA REPAIR PROTEIN RADC"/>
    <property type="match status" value="1"/>
</dbReference>
<dbReference type="AlphaFoldDB" id="A0A241XSA2"/>
<dbReference type="CDD" id="cd08071">
    <property type="entry name" value="MPN_DUF2466"/>
    <property type="match status" value="1"/>
</dbReference>
<protein>
    <recommendedName>
        <fullName evidence="6">MPN domain-containing protein</fullName>
    </recommendedName>
</protein>
<dbReference type="RefSeq" id="WP_083195981.1">
    <property type="nucleotide sequence ID" value="NZ_NFFZ01000004.1"/>
</dbReference>
<accession>A0A241XSA2</accession>
<keyword evidence="4" id="KW-0862">Zinc</keyword>
<proteinExistence type="predicted"/>
<dbReference type="InterPro" id="IPR020891">
    <property type="entry name" value="UPF0758_CS"/>
</dbReference>
<keyword evidence="3" id="KW-0378">Hydrolase</keyword>
<dbReference type="PROSITE" id="PS01302">
    <property type="entry name" value="UPF0758"/>
    <property type="match status" value="1"/>
</dbReference>
<keyword evidence="5" id="KW-0482">Metalloprotease</keyword>
<evidence type="ECO:0000313" key="7">
    <source>
        <dbReference type="EMBL" id="OTI63369.1"/>
    </source>
</evidence>
<reference evidence="7 8" key="1">
    <citation type="submission" date="2017-05" db="EMBL/GenBank/DDBJ databases">
        <authorList>
            <person name="Song R."/>
            <person name="Chenine A.L."/>
            <person name="Ruprecht R.M."/>
        </authorList>
    </citation>
    <scope>NUCLEOTIDE SEQUENCE [LARGE SCALE GENOMIC DNA]</scope>
    <source>
        <strain evidence="7 8">S567_C10_BS</strain>
    </source>
</reference>
<dbReference type="Proteomes" id="UP000194857">
    <property type="component" value="Unassembled WGS sequence"/>
</dbReference>
<dbReference type="Gene3D" id="3.40.140.10">
    <property type="entry name" value="Cytidine Deaminase, domain 2"/>
    <property type="match status" value="1"/>
</dbReference>
<evidence type="ECO:0000256" key="2">
    <source>
        <dbReference type="ARBA" id="ARBA00022723"/>
    </source>
</evidence>
<comment type="caution">
    <text evidence="7">The sequence shown here is derived from an EMBL/GenBank/DDBJ whole genome shotgun (WGS) entry which is preliminary data.</text>
</comment>
<dbReference type="EMBL" id="NFFZ01000004">
    <property type="protein sequence ID" value="OTI63369.1"/>
    <property type="molecule type" value="Genomic_DNA"/>
</dbReference>
<feature type="domain" description="MPN" evidence="6">
    <location>
        <begin position="40"/>
        <end position="162"/>
    </location>
</feature>
<evidence type="ECO:0000259" key="6">
    <source>
        <dbReference type="PROSITE" id="PS50249"/>
    </source>
</evidence>
<dbReference type="PANTHER" id="PTHR30471:SF3">
    <property type="entry name" value="UPF0758 PROTEIN YEES-RELATED"/>
    <property type="match status" value="1"/>
</dbReference>